<name>A0A364LNC7_9GAMM</name>
<keyword evidence="9" id="KW-0739">Sodium transport</keyword>
<evidence type="ECO:0000256" key="1">
    <source>
        <dbReference type="ARBA" id="ARBA00004141"/>
    </source>
</evidence>
<keyword evidence="8 10" id="KW-0472">Membrane</keyword>
<comment type="subcellular location">
    <subcellularLocation>
        <location evidence="1">Membrane</location>
        <topology evidence="1">Multi-pass membrane protein</topology>
    </subcellularLocation>
</comment>
<dbReference type="PANTHER" id="PTHR43562:SF3">
    <property type="entry name" value="SODIUM ION_PROTON EXCHANGER (EUROFUNG)"/>
    <property type="match status" value="1"/>
</dbReference>
<evidence type="ECO:0000259" key="11">
    <source>
        <dbReference type="Pfam" id="PF00999"/>
    </source>
</evidence>
<feature type="transmembrane region" description="Helical" evidence="10">
    <location>
        <begin position="148"/>
        <end position="165"/>
    </location>
</feature>
<dbReference type="InterPro" id="IPR038770">
    <property type="entry name" value="Na+/solute_symporter_sf"/>
</dbReference>
<evidence type="ECO:0000256" key="8">
    <source>
        <dbReference type="ARBA" id="ARBA00023136"/>
    </source>
</evidence>
<dbReference type="Gene3D" id="1.20.1530.20">
    <property type="match status" value="1"/>
</dbReference>
<evidence type="ECO:0000256" key="2">
    <source>
        <dbReference type="ARBA" id="ARBA00022448"/>
    </source>
</evidence>
<evidence type="ECO:0000256" key="10">
    <source>
        <dbReference type="SAM" id="Phobius"/>
    </source>
</evidence>
<evidence type="ECO:0000256" key="7">
    <source>
        <dbReference type="ARBA" id="ARBA00023065"/>
    </source>
</evidence>
<dbReference type="EMBL" id="MVJN01000001">
    <property type="protein sequence ID" value="RAP38574.1"/>
    <property type="molecule type" value="Genomic_DNA"/>
</dbReference>
<sequence length="490" mass="53411">MLNFSAISQAFGCFLFLMTLPLTVLAQTQREAEHDPVASIIFWVTLIFTLSIIGRCIAKALRQPGVLGELLMGVLLGNICYFFGSELIVVLREGSAIFNIMRDILGNATLAEAVQNNIADPVYAQQMVVALSSVKGIDYLKVGYILDIFSRYGVIFLLFMVGLESSFQELKHTGREALSVALIGVIAPIILGFAIAHWLLPNASYQSDLFVAATLSATSIGITARVLSELKKLRTREAHTILGAAMIDDVLGLIILSIVSSIVINNSLDMWVIVRVIVSAFLFFTAALTIGPWALRKSVKMLNFLELWEAKLFLAFIFLMALAWFATVVGLSSIIGAFAAGLIIHDGYFEPNSDSGSVKPFNIKQLIAPLEFLLAPLFFILIGIQVKLESFFDWHVLMTSAGLIVAAIVGKLISGLGGNRKDDRLLIGIGMLPRGEVGLVFASIGRTLGVISDQLFSAIVLMIIVTTFLAPPLLKSRYAAYDRRKNEVNS</sequence>
<keyword evidence="5 10" id="KW-1133">Transmembrane helix</keyword>
<dbReference type="InterPro" id="IPR006153">
    <property type="entry name" value="Cation/H_exchanger_TM"/>
</dbReference>
<keyword evidence="7" id="KW-0406">Ion transport</keyword>
<gene>
    <name evidence="12" type="ORF">B1207_01445</name>
</gene>
<protein>
    <submittedName>
        <fullName evidence="12">Sodium:proton antiporter</fullName>
    </submittedName>
</protein>
<evidence type="ECO:0000256" key="4">
    <source>
        <dbReference type="ARBA" id="ARBA00022692"/>
    </source>
</evidence>
<feature type="transmembrane region" description="Helical" evidence="10">
    <location>
        <begin position="456"/>
        <end position="474"/>
    </location>
</feature>
<feature type="transmembrane region" description="Helical" evidence="10">
    <location>
        <begin position="240"/>
        <end position="264"/>
    </location>
</feature>
<reference evidence="12 13" key="1">
    <citation type="submission" date="2017-02" db="EMBL/GenBank/DDBJ databases">
        <title>Legionella quilivanii strain from human: case report and whole genome sequencing analysis.</title>
        <authorList>
            <person name="Lalancette C."/>
            <person name="Leduc J.-M."/>
            <person name="Levesque S."/>
            <person name="Fournier E."/>
            <person name="Saoud J."/>
            <person name="Faucher S.P."/>
            <person name="Bernard K."/>
            <person name="Martineau C."/>
            <person name="Longtin J."/>
        </authorList>
    </citation>
    <scope>NUCLEOTIDE SEQUENCE [LARGE SCALE GENOMIC DNA]</scope>
    <source>
        <strain evidence="12 13">ID143958</strain>
    </source>
</reference>
<dbReference type="GO" id="GO:0015297">
    <property type="term" value="F:antiporter activity"/>
    <property type="evidence" value="ECO:0007669"/>
    <property type="project" value="UniProtKB-KW"/>
</dbReference>
<evidence type="ECO:0000256" key="3">
    <source>
        <dbReference type="ARBA" id="ARBA00022449"/>
    </source>
</evidence>
<evidence type="ECO:0000256" key="9">
    <source>
        <dbReference type="ARBA" id="ARBA00023201"/>
    </source>
</evidence>
<evidence type="ECO:0000256" key="6">
    <source>
        <dbReference type="ARBA" id="ARBA00023053"/>
    </source>
</evidence>
<proteinExistence type="predicted"/>
<evidence type="ECO:0000313" key="12">
    <source>
        <dbReference type="EMBL" id="RAP38574.1"/>
    </source>
</evidence>
<keyword evidence="2" id="KW-0813">Transport</keyword>
<evidence type="ECO:0000313" key="13">
    <source>
        <dbReference type="Proteomes" id="UP000249458"/>
    </source>
</evidence>
<feature type="transmembrane region" description="Helical" evidence="10">
    <location>
        <begin position="177"/>
        <end position="198"/>
    </location>
</feature>
<dbReference type="PANTHER" id="PTHR43562">
    <property type="entry name" value="NAPA-TYPE SODIUM/HYDROGEN ANTIPORTER"/>
    <property type="match status" value="1"/>
</dbReference>
<dbReference type="GO" id="GO:1902600">
    <property type="term" value="P:proton transmembrane transport"/>
    <property type="evidence" value="ECO:0007669"/>
    <property type="project" value="InterPro"/>
</dbReference>
<feature type="transmembrane region" description="Helical" evidence="10">
    <location>
        <begin position="270"/>
        <end position="295"/>
    </location>
</feature>
<comment type="caution">
    <text evidence="12">The sequence shown here is derived from an EMBL/GenBank/DDBJ whole genome shotgun (WGS) entry which is preliminary data.</text>
</comment>
<accession>A0A364LNC7</accession>
<keyword evidence="3" id="KW-0050">Antiport</keyword>
<evidence type="ECO:0000256" key="5">
    <source>
        <dbReference type="ARBA" id="ARBA00022989"/>
    </source>
</evidence>
<dbReference type="Proteomes" id="UP000249458">
    <property type="component" value="Unassembled WGS sequence"/>
</dbReference>
<dbReference type="Pfam" id="PF00999">
    <property type="entry name" value="Na_H_Exchanger"/>
    <property type="match status" value="1"/>
</dbReference>
<feature type="transmembrane region" description="Helical" evidence="10">
    <location>
        <begin position="70"/>
        <end position="91"/>
    </location>
</feature>
<keyword evidence="6" id="KW-0915">Sodium</keyword>
<feature type="transmembrane region" description="Helical" evidence="10">
    <location>
        <begin position="394"/>
        <end position="413"/>
    </location>
</feature>
<keyword evidence="4 10" id="KW-0812">Transmembrane</keyword>
<feature type="transmembrane region" description="Helical" evidence="10">
    <location>
        <begin position="307"/>
        <end position="325"/>
    </location>
</feature>
<dbReference type="AlphaFoldDB" id="A0A364LNC7"/>
<feature type="domain" description="Cation/H+ exchanger transmembrane" evidence="11">
    <location>
        <begin position="50"/>
        <end position="473"/>
    </location>
</feature>
<dbReference type="GO" id="GO:0016020">
    <property type="term" value="C:membrane"/>
    <property type="evidence" value="ECO:0007669"/>
    <property type="project" value="UniProtKB-SubCell"/>
</dbReference>
<dbReference type="GO" id="GO:0006814">
    <property type="term" value="P:sodium ion transport"/>
    <property type="evidence" value="ECO:0007669"/>
    <property type="project" value="UniProtKB-KW"/>
</dbReference>
<feature type="transmembrane region" description="Helical" evidence="10">
    <location>
        <begin position="370"/>
        <end position="388"/>
    </location>
</feature>
<organism evidence="12 13">
    <name type="scientific">Legionella quinlivanii</name>
    <dbReference type="NCBI Taxonomy" id="45073"/>
    <lineage>
        <taxon>Bacteria</taxon>
        <taxon>Pseudomonadati</taxon>
        <taxon>Pseudomonadota</taxon>
        <taxon>Gammaproteobacteria</taxon>
        <taxon>Legionellales</taxon>
        <taxon>Legionellaceae</taxon>
        <taxon>Legionella</taxon>
    </lineage>
</organism>
<feature type="transmembrane region" description="Helical" evidence="10">
    <location>
        <begin position="210"/>
        <end position="228"/>
    </location>
</feature>
<feature type="transmembrane region" description="Helical" evidence="10">
    <location>
        <begin position="36"/>
        <end position="58"/>
    </location>
</feature>